<dbReference type="NCBIfam" id="TIGR01668">
    <property type="entry name" value="YqeG_hyp_ppase"/>
    <property type="match status" value="1"/>
</dbReference>
<dbReference type="Pfam" id="PF00702">
    <property type="entry name" value="Hydrolase"/>
    <property type="match status" value="1"/>
</dbReference>
<comment type="caution">
    <text evidence="1">The sequence shown here is derived from an EMBL/GenBank/DDBJ whole genome shotgun (WGS) entry which is preliminary data.</text>
</comment>
<dbReference type="InterPro" id="IPR036412">
    <property type="entry name" value="HAD-like_sf"/>
</dbReference>
<dbReference type="EMBL" id="JALEMU010000020">
    <property type="protein sequence ID" value="MCI5754864.1"/>
    <property type="molecule type" value="Genomic_DNA"/>
</dbReference>
<dbReference type="InterPro" id="IPR006549">
    <property type="entry name" value="HAD-SF_hydro_IIIA"/>
</dbReference>
<evidence type="ECO:0000313" key="1">
    <source>
        <dbReference type="EMBL" id="MCI5754864.1"/>
    </source>
</evidence>
<gene>
    <name evidence="1" type="ORF">MR241_01035</name>
</gene>
<dbReference type="GO" id="GO:0008962">
    <property type="term" value="F:phosphatidylglycerophosphatase activity"/>
    <property type="evidence" value="ECO:0007669"/>
    <property type="project" value="InterPro"/>
</dbReference>
<proteinExistence type="predicted"/>
<dbReference type="InterPro" id="IPR023214">
    <property type="entry name" value="HAD_sf"/>
</dbReference>
<dbReference type="Proteomes" id="UP001139365">
    <property type="component" value="Unassembled WGS sequence"/>
</dbReference>
<dbReference type="SUPFAM" id="SSF56784">
    <property type="entry name" value="HAD-like"/>
    <property type="match status" value="1"/>
</dbReference>
<dbReference type="InterPro" id="IPR010021">
    <property type="entry name" value="PGPP1/Gep4"/>
</dbReference>
<organism evidence="1 2">
    <name type="scientific">Candidatus Colimorpha enterica</name>
    <dbReference type="NCBI Taxonomy" id="3083063"/>
    <lineage>
        <taxon>Bacteria</taxon>
        <taxon>Pseudomonadati</taxon>
        <taxon>Bacteroidota</taxon>
        <taxon>Bacteroidia</taxon>
        <taxon>Bacteroidales</taxon>
        <taxon>Candidatus Colimorpha</taxon>
    </lineage>
</organism>
<accession>A0AAE3FG25</accession>
<evidence type="ECO:0000313" key="2">
    <source>
        <dbReference type="Proteomes" id="UP001139365"/>
    </source>
</evidence>
<dbReference type="Gene3D" id="3.40.50.1000">
    <property type="entry name" value="HAD superfamily/HAD-like"/>
    <property type="match status" value="1"/>
</dbReference>
<name>A0AAE3FG25_9BACT</name>
<dbReference type="AlphaFoldDB" id="A0AAE3FG25"/>
<dbReference type="NCBIfam" id="TIGR01662">
    <property type="entry name" value="HAD-SF-IIIA"/>
    <property type="match status" value="1"/>
</dbReference>
<reference evidence="1 2" key="1">
    <citation type="submission" date="2022-03" db="EMBL/GenBank/DDBJ databases">
        <title>Metagenome-assembled genomes from swine fecal metagenomes.</title>
        <authorList>
            <person name="Holman D.B."/>
            <person name="Kommadath A."/>
        </authorList>
    </citation>
    <scope>NUCLEOTIDE SEQUENCE [LARGE SCALE GENOMIC DNA]</scope>
    <source>
        <strain evidence="1">SUG147</strain>
    </source>
</reference>
<protein>
    <submittedName>
        <fullName evidence="1">YqeG family HAD IIIA-type phosphatase</fullName>
    </submittedName>
</protein>
<sequence>MLTDRYFMPDRCFDDIYMITPEFLLAEGIRAVLLDIDNTLVTYDDPEPTEPVIKWLNSLAENGISAAFISNNHRERVERFNSSLGYFASWDSKKPSGKNYIAAMKHLGTDRSNTAVIGDQIFTDVWSAKRLGLRAYLVKPIKDKLTPLFRFKRALEVPVLKRYAKKHGGKS</sequence>